<organism evidence="2">
    <name type="scientific">uncultured organism</name>
    <dbReference type="NCBI Taxonomy" id="155900"/>
    <lineage>
        <taxon>unclassified sequences</taxon>
        <taxon>environmental samples</taxon>
    </lineage>
</organism>
<dbReference type="EMBL" id="MH687382">
    <property type="protein sequence ID" value="AXV45445.1"/>
    <property type="molecule type" value="Genomic_DNA"/>
</dbReference>
<name>A0A385FUT8_9ZZZZ</name>
<dbReference type="SUPFAM" id="SSF81324">
    <property type="entry name" value="Voltage-gated potassium channels"/>
    <property type="match status" value="1"/>
</dbReference>
<feature type="transmembrane region" description="Helical" evidence="1">
    <location>
        <begin position="6"/>
        <end position="25"/>
    </location>
</feature>
<dbReference type="AlphaFoldDB" id="A0A385FUT8"/>
<keyword evidence="1" id="KW-0472">Membrane</keyword>
<proteinExistence type="predicted"/>
<evidence type="ECO:0000256" key="1">
    <source>
        <dbReference type="SAM" id="Phobius"/>
    </source>
</evidence>
<gene>
    <name evidence="2" type="ORF">TRI20_00009</name>
</gene>
<feature type="transmembrane region" description="Helical" evidence="1">
    <location>
        <begin position="64"/>
        <end position="88"/>
    </location>
</feature>
<accession>A0A385FUT8</accession>
<keyword evidence="1" id="KW-1133">Transmembrane helix</keyword>
<feature type="transmembrane region" description="Helical" evidence="1">
    <location>
        <begin position="171"/>
        <end position="195"/>
    </location>
</feature>
<feature type="transmembrane region" description="Helical" evidence="1">
    <location>
        <begin position="37"/>
        <end position="58"/>
    </location>
</feature>
<reference evidence="2" key="1">
    <citation type="submission" date="2018-07" db="EMBL/GenBank/DDBJ databases">
        <title>Functional screening for triclosan resistance in a wastewater metagenome and isolates of Escherichia coli and Enterococcus spp. from a large Canadian healthcare region.</title>
        <authorList>
            <person name="Cameron A."/>
            <person name="Barbieri R."/>
            <person name="Read R.R."/>
            <person name="Church D.L."/>
            <person name="Adator E.H."/>
            <person name="McAllister T.A."/>
        </authorList>
    </citation>
    <scope>NUCLEOTIDE SEQUENCE</scope>
</reference>
<sequence length="219" mass="24850">MPSFIVEFWSSIFGILAKVSVFTLVRKLFPSAITARFVDFWVLSHLVLSMVAVVVAVYSPYPVIGYLFMGYGFLRTFEIVVYQTNVLLFDEYRVVKAGGEYRLEGYRRIVLLLLHNYFEIILWLACTYTVMAADFEHKWQPGTGTVFGGIYSSFITMTSFGDFDLLPKSTMAASVLLFHATVGLFMTLLSLARFISLIPAPKTRDIVEIKQIESAKDNQ</sequence>
<feature type="transmembrane region" description="Helical" evidence="1">
    <location>
        <begin position="109"/>
        <end position="131"/>
    </location>
</feature>
<protein>
    <recommendedName>
        <fullName evidence="3">Ion channel</fullName>
    </recommendedName>
</protein>
<evidence type="ECO:0000313" key="2">
    <source>
        <dbReference type="EMBL" id="AXV45445.1"/>
    </source>
</evidence>
<keyword evidence="1" id="KW-0812">Transmembrane</keyword>
<dbReference type="Gene3D" id="1.10.287.70">
    <property type="match status" value="1"/>
</dbReference>
<evidence type="ECO:0008006" key="3">
    <source>
        <dbReference type="Google" id="ProtNLM"/>
    </source>
</evidence>